<dbReference type="Gene3D" id="6.10.280.150">
    <property type="match status" value="1"/>
</dbReference>
<feature type="region of interest" description="Disordered" evidence="1">
    <location>
        <begin position="1"/>
        <end position="214"/>
    </location>
</feature>
<feature type="compositionally biased region" description="Acidic residues" evidence="1">
    <location>
        <begin position="199"/>
        <end position="214"/>
    </location>
</feature>
<feature type="compositionally biased region" description="Pro residues" evidence="1">
    <location>
        <begin position="110"/>
        <end position="129"/>
    </location>
</feature>
<dbReference type="WBParaSite" id="L893_g9171.t1">
    <property type="protein sequence ID" value="L893_g9171.t1"/>
    <property type="gene ID" value="L893_g9171"/>
</dbReference>
<evidence type="ECO:0000259" key="2">
    <source>
        <dbReference type="PROSITE" id="PS51082"/>
    </source>
</evidence>
<keyword evidence="3" id="KW-1185">Reference proteome</keyword>
<name>A0A1I8ATW4_9BILA</name>
<dbReference type="AlphaFoldDB" id="A0A1I8ATW4"/>
<dbReference type="Proteomes" id="UP000095287">
    <property type="component" value="Unplaced"/>
</dbReference>
<evidence type="ECO:0000313" key="3">
    <source>
        <dbReference type="Proteomes" id="UP000095287"/>
    </source>
</evidence>
<evidence type="ECO:0000313" key="4">
    <source>
        <dbReference type="WBParaSite" id="L893_g9171.t1"/>
    </source>
</evidence>
<protein>
    <submittedName>
        <fullName evidence="4">WH2 domain-containing protein</fullName>
    </submittedName>
</protein>
<feature type="compositionally biased region" description="Basic and acidic residues" evidence="1">
    <location>
        <begin position="20"/>
        <end position="33"/>
    </location>
</feature>
<sequence length="214" mass="22602">PSGPPPPLPEVSMKPSEVAMDMRKRAPKADPTKKPVPKAGPTSPPPPLPSMKQEQPKKAKPPHIVAGPSSPPPPLPQATKEPSKKPVLKAGPSTPTVTPKEESKVAPVVGGPPAPPPLPPLAPPAPPLELPKTPTTPTASPSRANLLEEIRRGVPLSKVGATPEKESPEEETPPRSGNSIMDAISTKLNEMRDKIQPESDSEEEEDDSDDWDEC</sequence>
<feature type="compositionally biased region" description="Low complexity" evidence="1">
    <location>
        <begin position="130"/>
        <end position="142"/>
    </location>
</feature>
<organism evidence="3 4">
    <name type="scientific">Steinernema glaseri</name>
    <dbReference type="NCBI Taxonomy" id="37863"/>
    <lineage>
        <taxon>Eukaryota</taxon>
        <taxon>Metazoa</taxon>
        <taxon>Ecdysozoa</taxon>
        <taxon>Nematoda</taxon>
        <taxon>Chromadorea</taxon>
        <taxon>Rhabditida</taxon>
        <taxon>Tylenchina</taxon>
        <taxon>Panagrolaimomorpha</taxon>
        <taxon>Strongyloidoidea</taxon>
        <taxon>Steinernematidae</taxon>
        <taxon>Steinernema</taxon>
    </lineage>
</organism>
<dbReference type="PROSITE" id="PS51082">
    <property type="entry name" value="WH2"/>
    <property type="match status" value="1"/>
</dbReference>
<evidence type="ECO:0000256" key="1">
    <source>
        <dbReference type="SAM" id="MobiDB-lite"/>
    </source>
</evidence>
<reference evidence="4" key="1">
    <citation type="submission" date="2016-11" db="UniProtKB">
        <authorList>
            <consortium name="WormBaseParasite"/>
        </authorList>
    </citation>
    <scope>IDENTIFICATION</scope>
</reference>
<accession>A0A1I8ATW4</accession>
<feature type="domain" description="WH2" evidence="2">
    <location>
        <begin position="142"/>
        <end position="159"/>
    </location>
</feature>
<dbReference type="InterPro" id="IPR003124">
    <property type="entry name" value="WH2_dom"/>
</dbReference>
<proteinExistence type="predicted"/>
<dbReference type="GO" id="GO:0003779">
    <property type="term" value="F:actin binding"/>
    <property type="evidence" value="ECO:0007669"/>
    <property type="project" value="InterPro"/>
</dbReference>